<dbReference type="GeneID" id="84575214"/>
<feature type="compositionally biased region" description="Polar residues" evidence="1">
    <location>
        <begin position="272"/>
        <end position="287"/>
    </location>
</feature>
<feature type="compositionally biased region" description="Polar residues" evidence="1">
    <location>
        <begin position="246"/>
        <end position="265"/>
    </location>
</feature>
<evidence type="ECO:0000256" key="2">
    <source>
        <dbReference type="SAM" id="SignalP"/>
    </source>
</evidence>
<dbReference type="AlphaFoldDB" id="A0A448TFP4"/>
<feature type="region of interest" description="Disordered" evidence="1">
    <location>
        <begin position="243"/>
        <end position="289"/>
    </location>
</feature>
<accession>A0A448TFP4</accession>
<dbReference type="RefSeq" id="WP_005527346.1">
    <property type="nucleotide sequence ID" value="NZ_CP050134.2"/>
</dbReference>
<sequence>MSIFSALSRRRFLQTAALTIASSFAFAAAGITAPQAFALGPVLGTVIDYAAGVPDGSTIKEAGHLGSVRYVSQRRPGAEWMLGKPVTIEETKDQAANGLKVASIYQFGKDETADWKQGAAGAAVHAPQAIQLHTAAGGPKGRPIYVAIDDNPSREEYDNQIRPYLKAFDEILKSQGYTMGVYANYGTIDWAIQDGLGSYFWQHDWGSNGQIHPRVTLHQVAGETENLDGIEVDVNDVYAEDWGQWTPGQADTPTPSGQTTANSGNVKLPSGASGNAKNNQSSATLPQTLAGKNLDAKTIRQLGNSVNSISSKLPVGQQIVLPSEEQINMILQIAKSSS</sequence>
<dbReference type="Gene3D" id="3.20.20.80">
    <property type="entry name" value="Glycosidases"/>
    <property type="match status" value="1"/>
</dbReference>
<protein>
    <submittedName>
        <fullName evidence="4">Putative secreted protein</fullName>
    </submittedName>
</protein>
<comment type="caution">
    <text evidence="4">The sequence shown here is derived from an EMBL/GenBank/DDBJ whole genome shotgun (WGS) entry which is preliminary data.</text>
</comment>
<gene>
    <name evidence="4" type="ORF">NCTC10254_02147</name>
</gene>
<proteinExistence type="predicted"/>
<dbReference type="InterPro" id="IPR015020">
    <property type="entry name" value="Rv2525c-like_Glyco_Hydro-like"/>
</dbReference>
<organism evidence="4 5">
    <name type="scientific">Corynebacterium matruchotii</name>
    <dbReference type="NCBI Taxonomy" id="43768"/>
    <lineage>
        <taxon>Bacteria</taxon>
        <taxon>Bacillati</taxon>
        <taxon>Actinomycetota</taxon>
        <taxon>Actinomycetes</taxon>
        <taxon>Mycobacteriales</taxon>
        <taxon>Corynebacteriaceae</taxon>
        <taxon>Corynebacterium</taxon>
    </lineage>
</organism>
<dbReference type="Proteomes" id="UP000249886">
    <property type="component" value="Unassembled WGS sequence"/>
</dbReference>
<reference evidence="4 5" key="1">
    <citation type="submission" date="2018-06" db="EMBL/GenBank/DDBJ databases">
        <authorList>
            <consortium name="Pathogen Informatics"/>
            <person name="Doyle S."/>
        </authorList>
    </citation>
    <scope>NUCLEOTIDE SEQUENCE [LARGE SCALE GENOMIC DNA]</scope>
    <source>
        <strain evidence="4 5">NCTC10254</strain>
    </source>
</reference>
<dbReference type="InterPro" id="IPR017853">
    <property type="entry name" value="GH"/>
</dbReference>
<name>A0A448TFP4_9CORY</name>
<dbReference type="SUPFAM" id="SSF51445">
    <property type="entry name" value="(Trans)glycosidases"/>
    <property type="match status" value="1"/>
</dbReference>
<dbReference type="InterPro" id="IPR006311">
    <property type="entry name" value="TAT_signal"/>
</dbReference>
<evidence type="ECO:0000259" key="3">
    <source>
        <dbReference type="Pfam" id="PF08924"/>
    </source>
</evidence>
<dbReference type="PROSITE" id="PS51318">
    <property type="entry name" value="TAT"/>
    <property type="match status" value="1"/>
</dbReference>
<feature type="domain" description="Rv2525c-like glycoside hydrolase-like" evidence="3">
    <location>
        <begin position="58"/>
        <end position="237"/>
    </location>
</feature>
<keyword evidence="2" id="KW-0732">Signal</keyword>
<dbReference type="EMBL" id="UARK01000031">
    <property type="protein sequence ID" value="SPW31396.1"/>
    <property type="molecule type" value="Genomic_DNA"/>
</dbReference>
<evidence type="ECO:0000256" key="1">
    <source>
        <dbReference type="SAM" id="MobiDB-lite"/>
    </source>
</evidence>
<evidence type="ECO:0000313" key="5">
    <source>
        <dbReference type="Proteomes" id="UP000249886"/>
    </source>
</evidence>
<feature type="signal peptide" evidence="2">
    <location>
        <begin position="1"/>
        <end position="27"/>
    </location>
</feature>
<evidence type="ECO:0000313" key="4">
    <source>
        <dbReference type="EMBL" id="SPW31396.1"/>
    </source>
</evidence>
<feature type="chain" id="PRO_5043190831" evidence="2">
    <location>
        <begin position="28"/>
        <end position="338"/>
    </location>
</feature>
<dbReference type="Pfam" id="PF08924">
    <property type="entry name" value="Rv2525c_GlyHyd-like"/>
    <property type="match status" value="1"/>
</dbReference>